<name>A0A8S5TYD2_9CAUD</name>
<accession>A0A8S5TYD2</accession>
<organism evidence="1">
    <name type="scientific">Myoviridae sp. ctPkm1</name>
    <dbReference type="NCBI Taxonomy" id="2825099"/>
    <lineage>
        <taxon>Viruses</taxon>
        <taxon>Duplodnaviria</taxon>
        <taxon>Heunggongvirae</taxon>
        <taxon>Uroviricota</taxon>
        <taxon>Caudoviricetes</taxon>
    </lineage>
</organism>
<evidence type="ECO:0000313" key="1">
    <source>
        <dbReference type="EMBL" id="DAF87191.1"/>
    </source>
</evidence>
<reference evidence="1" key="1">
    <citation type="journal article" date="2021" name="Proc. Natl. Acad. Sci. U.S.A.">
        <title>A Catalog of Tens of Thousands of Viruses from Human Metagenomes Reveals Hidden Associations with Chronic Diseases.</title>
        <authorList>
            <person name="Tisza M.J."/>
            <person name="Buck C.B."/>
        </authorList>
    </citation>
    <scope>NUCLEOTIDE SEQUENCE</scope>
    <source>
        <strain evidence="1">CtPkm1</strain>
    </source>
</reference>
<dbReference type="EMBL" id="BK015960">
    <property type="protein sequence ID" value="DAF87191.1"/>
    <property type="molecule type" value="Genomic_DNA"/>
</dbReference>
<proteinExistence type="predicted"/>
<sequence length="291" mass="30195">MADSNDRAVKVGQLATFKADLDDVFVAQENKTGSTTVKKVLSDNNLTDALVNKINAAGESNFSGKYADLTGKPTINGHEVAGALTPAGLGLATPDDVATATADMATNASVEAKGYQNAKQVSEAVAAGTKGMVTEASLAQKGYQDASQVNTAVSTATKGMATQSWVQAQAYDTSSSVDGKVSKAKEDMQKAIENAVTSAVRASGSCAFAKLPTPAKGILGNLYNVTDAFTTTDAFVEGAGNRYPVGSNVVCVLVDGAYKWDVQGGFFDLTPYMLKTDIEFATDDDIHAIFA</sequence>
<protein>
    <submittedName>
        <fullName evidence="1">Uncharacterized protein</fullName>
    </submittedName>
</protein>